<dbReference type="CDD" id="cd11530">
    <property type="entry name" value="NTP-PPase_DR2231_like"/>
    <property type="match status" value="1"/>
</dbReference>
<evidence type="ECO:0000259" key="2">
    <source>
        <dbReference type="Pfam" id="PF03819"/>
    </source>
</evidence>
<gene>
    <name evidence="3" type="ORF">Thiowin_04791</name>
</gene>
<name>A0ABZ0SG59_9GAMM</name>
<feature type="compositionally biased region" description="Polar residues" evidence="1">
    <location>
        <begin position="126"/>
        <end position="136"/>
    </location>
</feature>
<dbReference type="InterPro" id="IPR004518">
    <property type="entry name" value="MazG-like_dom"/>
</dbReference>
<dbReference type="SUPFAM" id="SSF101386">
    <property type="entry name" value="all-alpha NTP pyrophosphatases"/>
    <property type="match status" value="1"/>
</dbReference>
<proteinExistence type="predicted"/>
<evidence type="ECO:0000256" key="1">
    <source>
        <dbReference type="SAM" id="MobiDB-lite"/>
    </source>
</evidence>
<keyword evidence="4" id="KW-1185">Reference proteome</keyword>
<sequence>MVEQTANPDSHDAMLAAVQAFHDKHRLRETGGEDMVYRIALMAEELGEISASVTKGKAYEHLAEEIADLYILLLGTAISADVDLKTAFWRKMAKLDLRQARMIGGRIRVSAFKDDPEPERQDVRQNDPQQQDPGHA</sequence>
<dbReference type="Gene3D" id="1.10.287.1080">
    <property type="entry name" value="MazG-like"/>
    <property type="match status" value="1"/>
</dbReference>
<dbReference type="RefSeq" id="WP_328985402.1">
    <property type="nucleotide sequence ID" value="NZ_CP121472.1"/>
</dbReference>
<organism evidence="3 4">
    <name type="scientific">Thiorhodovibrio winogradskyi</name>
    <dbReference type="NCBI Taxonomy" id="77007"/>
    <lineage>
        <taxon>Bacteria</taxon>
        <taxon>Pseudomonadati</taxon>
        <taxon>Pseudomonadota</taxon>
        <taxon>Gammaproteobacteria</taxon>
        <taxon>Chromatiales</taxon>
        <taxon>Chromatiaceae</taxon>
        <taxon>Thiorhodovibrio</taxon>
    </lineage>
</organism>
<accession>A0ABZ0SG59</accession>
<feature type="region of interest" description="Disordered" evidence="1">
    <location>
        <begin position="108"/>
        <end position="136"/>
    </location>
</feature>
<dbReference type="Pfam" id="PF03819">
    <property type="entry name" value="MazG"/>
    <property type="match status" value="1"/>
</dbReference>
<reference evidence="3 4" key="1">
    <citation type="journal article" date="2023" name="Microorganisms">
        <title>Thiorhodovibrio frisius and Trv. litoralis spp. nov., Two Novel Members from a Clade of Fastidious Purple Sulfur Bacteria That Exhibit Unique Red-Shifted Light-Harvesting Capabilities.</title>
        <authorList>
            <person name="Methner A."/>
            <person name="Kuzyk S.B."/>
            <person name="Petersen J."/>
            <person name="Bauer S."/>
            <person name="Brinkmann H."/>
            <person name="Sichau K."/>
            <person name="Wanner G."/>
            <person name="Wolf J."/>
            <person name="Neumann-Schaal M."/>
            <person name="Henke P."/>
            <person name="Tank M."/>
            <person name="Sproer C."/>
            <person name="Bunk B."/>
            <person name="Overmann J."/>
        </authorList>
    </citation>
    <scope>NUCLEOTIDE SEQUENCE [LARGE SCALE GENOMIC DNA]</scope>
    <source>
        <strain evidence="3 4">DSM 6702</strain>
    </source>
</reference>
<feature type="domain" description="NTP pyrophosphohydrolase MazG-like" evidence="2">
    <location>
        <begin position="40"/>
        <end position="99"/>
    </location>
</feature>
<protein>
    <recommendedName>
        <fullName evidence="2">NTP pyrophosphohydrolase MazG-like domain-containing protein</fullName>
    </recommendedName>
</protein>
<dbReference type="InterPro" id="IPR033653">
    <property type="entry name" value="NTP-PPase_DR2231-like"/>
</dbReference>
<evidence type="ECO:0000313" key="4">
    <source>
        <dbReference type="Proteomes" id="UP001432180"/>
    </source>
</evidence>
<dbReference type="EMBL" id="CP121472">
    <property type="protein sequence ID" value="WPL19654.1"/>
    <property type="molecule type" value="Genomic_DNA"/>
</dbReference>
<dbReference type="Proteomes" id="UP001432180">
    <property type="component" value="Chromosome"/>
</dbReference>
<evidence type="ECO:0000313" key="3">
    <source>
        <dbReference type="EMBL" id="WPL19654.1"/>
    </source>
</evidence>
<feature type="compositionally biased region" description="Basic and acidic residues" evidence="1">
    <location>
        <begin position="111"/>
        <end position="125"/>
    </location>
</feature>